<evidence type="ECO:0000256" key="9">
    <source>
        <dbReference type="ARBA" id="ARBA00023224"/>
    </source>
</evidence>
<feature type="transmembrane region" description="Helical" evidence="10">
    <location>
        <begin position="88"/>
        <end position="106"/>
    </location>
</feature>
<keyword evidence="13" id="KW-1185">Reference proteome</keyword>
<evidence type="ECO:0000313" key="13">
    <source>
        <dbReference type="Proteomes" id="UP000228934"/>
    </source>
</evidence>
<dbReference type="OrthoDB" id="9902777at2759"/>
<keyword evidence="4" id="KW-0716">Sensory transduction</keyword>
<evidence type="ECO:0000256" key="6">
    <source>
        <dbReference type="ARBA" id="ARBA00023040"/>
    </source>
</evidence>
<organism evidence="12 13">
    <name type="scientific">Aquarana catesbeiana</name>
    <name type="common">American bullfrog</name>
    <name type="synonym">Rana catesbeiana</name>
    <dbReference type="NCBI Taxonomy" id="8400"/>
    <lineage>
        <taxon>Eukaryota</taxon>
        <taxon>Metazoa</taxon>
        <taxon>Chordata</taxon>
        <taxon>Craniata</taxon>
        <taxon>Vertebrata</taxon>
        <taxon>Euteleostomi</taxon>
        <taxon>Amphibia</taxon>
        <taxon>Batrachia</taxon>
        <taxon>Anura</taxon>
        <taxon>Neobatrachia</taxon>
        <taxon>Ranoidea</taxon>
        <taxon>Ranidae</taxon>
        <taxon>Aquarana</taxon>
    </lineage>
</organism>
<proteinExistence type="predicted"/>
<dbReference type="Proteomes" id="UP000228934">
    <property type="component" value="Unassembled WGS sequence"/>
</dbReference>
<gene>
    <name evidence="12" type="ORF">AB205_0112990</name>
</gene>
<dbReference type="PROSITE" id="PS50262">
    <property type="entry name" value="G_PROTEIN_RECEP_F1_2"/>
    <property type="match status" value="1"/>
</dbReference>
<keyword evidence="6" id="KW-0297">G-protein coupled receptor</keyword>
<evidence type="ECO:0000256" key="10">
    <source>
        <dbReference type="SAM" id="Phobius"/>
    </source>
</evidence>
<dbReference type="GO" id="GO:0005886">
    <property type="term" value="C:plasma membrane"/>
    <property type="evidence" value="ECO:0007669"/>
    <property type="project" value="UniProtKB-SubCell"/>
</dbReference>
<accession>A0A2G9Q833</accession>
<evidence type="ECO:0000256" key="3">
    <source>
        <dbReference type="ARBA" id="ARBA00022692"/>
    </source>
</evidence>
<dbReference type="InterPro" id="IPR017452">
    <property type="entry name" value="GPCR_Rhodpsn_7TM"/>
</dbReference>
<feature type="non-terminal residue" evidence="12">
    <location>
        <position position="157"/>
    </location>
</feature>
<keyword evidence="4" id="KW-0552">Olfaction</keyword>
<keyword evidence="3 10" id="KW-0812">Transmembrane</keyword>
<evidence type="ECO:0000256" key="8">
    <source>
        <dbReference type="ARBA" id="ARBA00023170"/>
    </source>
</evidence>
<evidence type="ECO:0000256" key="2">
    <source>
        <dbReference type="ARBA" id="ARBA00022475"/>
    </source>
</evidence>
<feature type="domain" description="G-protein coupled receptors family 1 profile" evidence="11">
    <location>
        <begin position="35"/>
        <end position="135"/>
    </location>
</feature>
<feature type="transmembrane region" description="Helical" evidence="10">
    <location>
        <begin position="118"/>
        <end position="137"/>
    </location>
</feature>
<keyword evidence="9" id="KW-0807">Transducer</keyword>
<dbReference type="EMBL" id="KZ061152">
    <property type="protein sequence ID" value="PIO11341.1"/>
    <property type="molecule type" value="Genomic_DNA"/>
</dbReference>
<feature type="transmembrane region" description="Helical" evidence="10">
    <location>
        <begin position="43"/>
        <end position="67"/>
    </location>
</feature>
<protein>
    <recommendedName>
        <fullName evidence="11">G-protein coupled receptors family 1 profile domain-containing protein</fullName>
    </recommendedName>
</protein>
<dbReference type="GO" id="GO:0004984">
    <property type="term" value="F:olfactory receptor activity"/>
    <property type="evidence" value="ECO:0007669"/>
    <property type="project" value="InterPro"/>
</dbReference>
<evidence type="ECO:0000256" key="4">
    <source>
        <dbReference type="ARBA" id="ARBA00022725"/>
    </source>
</evidence>
<dbReference type="InterPro" id="IPR000725">
    <property type="entry name" value="Olfact_rcpt"/>
</dbReference>
<keyword evidence="8" id="KW-0675">Receptor</keyword>
<dbReference type="PANTHER" id="PTHR26452">
    <property type="entry name" value="OLFACTORY RECEPTOR"/>
    <property type="match status" value="1"/>
</dbReference>
<reference evidence="13" key="1">
    <citation type="journal article" date="2017" name="Nat. Commun.">
        <title>The North American bullfrog draft genome provides insight into hormonal regulation of long noncoding RNA.</title>
        <authorList>
            <person name="Hammond S.A."/>
            <person name="Warren R.L."/>
            <person name="Vandervalk B.P."/>
            <person name="Kucuk E."/>
            <person name="Khan H."/>
            <person name="Gibb E.A."/>
            <person name="Pandoh P."/>
            <person name="Kirk H."/>
            <person name="Zhao Y."/>
            <person name="Jones M."/>
            <person name="Mungall A.J."/>
            <person name="Coope R."/>
            <person name="Pleasance S."/>
            <person name="Moore R.A."/>
            <person name="Holt R.A."/>
            <person name="Round J.M."/>
            <person name="Ohora S."/>
            <person name="Walle B.V."/>
            <person name="Veldhoen N."/>
            <person name="Helbing C.C."/>
            <person name="Birol I."/>
        </authorList>
    </citation>
    <scope>NUCLEOTIDE SEQUENCE [LARGE SCALE GENOMIC DNA]</scope>
</reference>
<evidence type="ECO:0000256" key="1">
    <source>
        <dbReference type="ARBA" id="ARBA00004651"/>
    </source>
</evidence>
<evidence type="ECO:0000313" key="12">
    <source>
        <dbReference type="EMBL" id="PIO11341.1"/>
    </source>
</evidence>
<dbReference type="Gene3D" id="1.20.1070.10">
    <property type="entry name" value="Rhodopsin 7-helix transmembrane proteins"/>
    <property type="match status" value="1"/>
</dbReference>
<keyword evidence="7 10" id="KW-0472">Membrane</keyword>
<keyword evidence="2" id="KW-1003">Cell membrane</keyword>
<comment type="subcellular location">
    <subcellularLocation>
        <location evidence="1">Cell membrane</location>
        <topology evidence="1">Multi-pass membrane protein</topology>
    </subcellularLocation>
</comment>
<name>A0A2G9Q833_AQUCT</name>
<evidence type="ECO:0000256" key="5">
    <source>
        <dbReference type="ARBA" id="ARBA00022989"/>
    </source>
</evidence>
<evidence type="ECO:0000259" key="11">
    <source>
        <dbReference type="PROSITE" id="PS50262"/>
    </source>
</evidence>
<sequence>LPPADPHVLFSGKPLSFRHLQFLYFNISFLIQLSCSDTYLNYFLLYFDAVSFGAPGFVITMLSYIYIFKTILTIKITDGRRKAYSTCSSHLTVVFIFYGAGFFNYYQLKNKNSLAGRLISLFYAVITPLLNPIIYSLRNSDLKGALHKSLSRRGTMF</sequence>
<feature type="non-terminal residue" evidence="12">
    <location>
        <position position="1"/>
    </location>
</feature>
<dbReference type="InterPro" id="IPR050516">
    <property type="entry name" value="Olfactory_GPCR"/>
</dbReference>
<dbReference type="AlphaFoldDB" id="A0A2G9Q833"/>
<dbReference type="PRINTS" id="PR00245">
    <property type="entry name" value="OLFACTORYR"/>
</dbReference>
<keyword evidence="5 10" id="KW-1133">Transmembrane helix</keyword>
<dbReference type="SUPFAM" id="SSF81321">
    <property type="entry name" value="Family A G protein-coupled receptor-like"/>
    <property type="match status" value="1"/>
</dbReference>
<evidence type="ECO:0000256" key="7">
    <source>
        <dbReference type="ARBA" id="ARBA00023136"/>
    </source>
</evidence>
<dbReference type="GO" id="GO:0004930">
    <property type="term" value="F:G protein-coupled receptor activity"/>
    <property type="evidence" value="ECO:0007669"/>
    <property type="project" value="UniProtKB-KW"/>
</dbReference>
<dbReference type="Pfam" id="PF13853">
    <property type="entry name" value="7tm_4"/>
    <property type="match status" value="1"/>
</dbReference>